<dbReference type="RefSeq" id="WP_309541479.1">
    <property type="nucleotide sequence ID" value="NZ_CP133659.1"/>
</dbReference>
<protein>
    <submittedName>
        <fullName evidence="5">Peptidoglycan DD-metalloendopeptidase family protein</fullName>
    </submittedName>
</protein>
<keyword evidence="6" id="KW-1185">Reference proteome</keyword>
<dbReference type="Gene3D" id="2.70.70.10">
    <property type="entry name" value="Glucose Permease (Domain IIA)"/>
    <property type="match status" value="1"/>
</dbReference>
<feature type="region of interest" description="Disordered" evidence="2">
    <location>
        <begin position="71"/>
        <end position="122"/>
    </location>
</feature>
<organism evidence="5 6">
    <name type="scientific">Nitratidesulfovibrio liaohensis</name>
    <dbReference type="NCBI Taxonomy" id="2604158"/>
    <lineage>
        <taxon>Bacteria</taxon>
        <taxon>Pseudomonadati</taxon>
        <taxon>Thermodesulfobacteriota</taxon>
        <taxon>Desulfovibrionia</taxon>
        <taxon>Desulfovibrionales</taxon>
        <taxon>Desulfovibrionaceae</taxon>
        <taxon>Nitratidesulfovibrio</taxon>
    </lineage>
</organism>
<gene>
    <name evidence="5" type="ORF">KPS_003614</name>
</gene>
<dbReference type="Proteomes" id="UP001180616">
    <property type="component" value="Chromosome"/>
</dbReference>
<feature type="domain" description="M23ase beta-sheet core" evidence="4">
    <location>
        <begin position="369"/>
        <end position="461"/>
    </location>
</feature>
<accession>A0ABY9R156</accession>
<dbReference type="Pfam" id="PF01551">
    <property type="entry name" value="Peptidase_M23"/>
    <property type="match status" value="1"/>
</dbReference>
<dbReference type="InterPro" id="IPR050570">
    <property type="entry name" value="Cell_wall_metabolism_enzyme"/>
</dbReference>
<feature type="coiled-coil region" evidence="1">
    <location>
        <begin position="258"/>
        <end position="338"/>
    </location>
</feature>
<proteinExistence type="predicted"/>
<dbReference type="InterPro" id="IPR016047">
    <property type="entry name" value="M23ase_b-sheet_dom"/>
</dbReference>
<dbReference type="SUPFAM" id="SSF51261">
    <property type="entry name" value="Duplicated hybrid motif"/>
    <property type="match status" value="1"/>
</dbReference>
<sequence>MRLFRFPFLPFRTAAAGAGQAAGQIAGRTSRRAARLTVGRFGAAACCLLCLALVLAGWLALRPEPLLAATSGSIGKAGPLRPAPDDDDGDDAPTPPGPSGKGAEGAPQHQEARGKAAPVGQLTTEEDIRKALEAQQARLRARQESITKLSVQERALNTDLAMAEDRITALEAKVARQEQELVQLEAAATDVRAAYERLAAERSRTEGSLSGLLQLLWPLYVRQKGVGARDLTDWRMAERDYAWTQEIYKVIGERQQELHAQETAMAEALTRREALSEQVRKQVEALGADRSKLLADKQRFRQSLSSVRQQREDAEAELADLFEMIQTLNARLEQALSRGDIEKQKGRLPWPAEGRVVRRYAPDAKPPVRGLGISVGQGEPVRAVAYGRVVHNDTMRGFGRVVILMHGQAYYTLYAFLADSPLRLGQEVGGGQQVGTAGFYPDANGPGVYFELRFHQKAINPDAWLLSAN</sequence>
<feature type="transmembrane region" description="Helical" evidence="3">
    <location>
        <begin position="41"/>
        <end position="61"/>
    </location>
</feature>
<feature type="coiled-coil region" evidence="1">
    <location>
        <begin position="122"/>
        <end position="201"/>
    </location>
</feature>
<evidence type="ECO:0000313" key="6">
    <source>
        <dbReference type="Proteomes" id="UP001180616"/>
    </source>
</evidence>
<dbReference type="EMBL" id="CP133659">
    <property type="protein sequence ID" value="WMW65480.1"/>
    <property type="molecule type" value="Genomic_DNA"/>
</dbReference>
<keyword evidence="3" id="KW-1133">Transmembrane helix</keyword>
<reference evidence="5" key="1">
    <citation type="submission" date="2023-09" db="EMBL/GenBank/DDBJ databases">
        <authorList>
            <consortium name="CW5 consortium"/>
            <person name="Lu C.-W."/>
        </authorList>
    </citation>
    <scope>NUCLEOTIDE SEQUENCE</scope>
    <source>
        <strain evidence="5">KPS</strain>
    </source>
</reference>
<evidence type="ECO:0000259" key="4">
    <source>
        <dbReference type="Pfam" id="PF01551"/>
    </source>
</evidence>
<evidence type="ECO:0000256" key="1">
    <source>
        <dbReference type="SAM" id="Coils"/>
    </source>
</evidence>
<evidence type="ECO:0000256" key="2">
    <source>
        <dbReference type="SAM" id="MobiDB-lite"/>
    </source>
</evidence>
<evidence type="ECO:0000313" key="5">
    <source>
        <dbReference type="EMBL" id="WMW65480.1"/>
    </source>
</evidence>
<evidence type="ECO:0000256" key="3">
    <source>
        <dbReference type="SAM" id="Phobius"/>
    </source>
</evidence>
<dbReference type="CDD" id="cd12797">
    <property type="entry name" value="M23_peptidase"/>
    <property type="match status" value="1"/>
</dbReference>
<dbReference type="InterPro" id="IPR011055">
    <property type="entry name" value="Dup_hybrid_motif"/>
</dbReference>
<keyword evidence="3" id="KW-0472">Membrane</keyword>
<dbReference type="PANTHER" id="PTHR21666">
    <property type="entry name" value="PEPTIDASE-RELATED"/>
    <property type="match status" value="1"/>
</dbReference>
<keyword evidence="3" id="KW-0812">Transmembrane</keyword>
<keyword evidence="1" id="KW-0175">Coiled coil</keyword>
<dbReference type="PANTHER" id="PTHR21666:SF270">
    <property type="entry name" value="MUREIN HYDROLASE ACTIVATOR ENVC"/>
    <property type="match status" value="1"/>
</dbReference>
<name>A0ABY9R156_9BACT</name>